<dbReference type="InterPro" id="IPR051205">
    <property type="entry name" value="UbiH/COQ6_monooxygenase"/>
</dbReference>
<dbReference type="EMBL" id="AMRG01000001">
    <property type="protein sequence ID" value="EKE87637.1"/>
    <property type="molecule type" value="Genomic_DNA"/>
</dbReference>
<dbReference type="PATRIC" id="fig|740709.3.peg.209"/>
<dbReference type="NCBIfam" id="NF004356">
    <property type="entry name" value="PRK05732.1"/>
    <property type="match status" value="1"/>
</dbReference>
<keyword evidence="6" id="KW-0560">Oxidoreductase</keyword>
<comment type="pathway">
    <text evidence="2">Cofactor biosynthesis; ubiquinone biosynthesis.</text>
</comment>
<evidence type="ECO:0000256" key="3">
    <source>
        <dbReference type="ARBA" id="ARBA00005349"/>
    </source>
</evidence>
<dbReference type="UniPathway" id="UPA00232"/>
<keyword evidence="7" id="KW-0503">Monooxygenase</keyword>
<dbReference type="Pfam" id="PF01494">
    <property type="entry name" value="FAD_binding_3"/>
    <property type="match status" value="1"/>
</dbReference>
<evidence type="ECO:0000256" key="5">
    <source>
        <dbReference type="ARBA" id="ARBA00022827"/>
    </source>
</evidence>
<dbReference type="PRINTS" id="PR00420">
    <property type="entry name" value="RNGMNOXGNASE"/>
</dbReference>
<dbReference type="Proteomes" id="UP000014115">
    <property type="component" value="Unassembled WGS sequence"/>
</dbReference>
<dbReference type="InterPro" id="IPR011295">
    <property type="entry name" value="UbiH"/>
</dbReference>
<dbReference type="NCBIfam" id="TIGR01984">
    <property type="entry name" value="UbiH"/>
    <property type="match status" value="1"/>
</dbReference>
<evidence type="ECO:0000256" key="4">
    <source>
        <dbReference type="ARBA" id="ARBA00022630"/>
    </source>
</evidence>
<feature type="domain" description="FAD-binding" evidence="8">
    <location>
        <begin position="9"/>
        <end position="312"/>
    </location>
</feature>
<dbReference type="PANTHER" id="PTHR43876">
    <property type="entry name" value="UBIQUINONE BIOSYNTHESIS MONOOXYGENASE COQ6, MITOCHONDRIAL"/>
    <property type="match status" value="1"/>
</dbReference>
<accession>K2KM71</accession>
<comment type="caution">
    <text evidence="9">The sequence shown here is derived from an EMBL/GenBank/DDBJ whole genome shotgun (WGS) entry which is preliminary data.</text>
</comment>
<evidence type="ECO:0000256" key="6">
    <source>
        <dbReference type="ARBA" id="ARBA00023002"/>
    </source>
</evidence>
<evidence type="ECO:0000256" key="7">
    <source>
        <dbReference type="ARBA" id="ARBA00023033"/>
    </source>
</evidence>
<dbReference type="InterPro" id="IPR018168">
    <property type="entry name" value="Ubi_Hdrlase_CS"/>
</dbReference>
<dbReference type="InterPro" id="IPR002938">
    <property type="entry name" value="FAD-bd"/>
</dbReference>
<proteinExistence type="inferred from homology"/>
<evidence type="ECO:0000259" key="8">
    <source>
        <dbReference type="Pfam" id="PF01494"/>
    </source>
</evidence>
<reference evidence="9 10" key="1">
    <citation type="journal article" date="2012" name="J. Bacteriol.">
        <title>Genome Sequence of Idiomarina xiamenensis Type Strain 10-D-4.</title>
        <authorList>
            <person name="Lai Q."/>
            <person name="Wang L."/>
            <person name="Wang W."/>
            <person name="Shao Z."/>
        </authorList>
    </citation>
    <scope>NUCLEOTIDE SEQUENCE [LARGE SCALE GENOMIC DNA]</scope>
    <source>
        <strain evidence="9 10">10-D-4</strain>
    </source>
</reference>
<name>K2KM71_9GAMM</name>
<dbReference type="Gene3D" id="3.50.50.60">
    <property type="entry name" value="FAD/NAD(P)-binding domain"/>
    <property type="match status" value="2"/>
</dbReference>
<evidence type="ECO:0000313" key="9">
    <source>
        <dbReference type="EMBL" id="EKE87637.1"/>
    </source>
</evidence>
<sequence length="396" mass="43086">MAGATRVDYQLLIAGGGLVGALLALLSARQQPQWRVAVVEPQALGASNDKRTLALAAGSVEALQREQLWQPIAHAAQPIEHIHISDRGFAGLTLLHAEQLGVTALGQVIAAATLGDLLYQQCRQHPNIDWLSDCRVDDVQLTEAAAAVSLSDGRCLHSALVVGADGQHSQVAKALKLPMQQSDYQQVGVIANIDVDRDLQGWAYERFTETGPLALLPVGPRQASLVWSLHDDAAADMLDVSDEVFLRTCQRAFGYRAGRFVGLGPRYSFPLKLQQAPQFTAHRALLMGNAAHALHPIAGQGFNLGLRDVTSLLDCWRQQPPTDHLDSGSFAVLHDYKLRREADYGRIIGFTDTLVRSFSNRYAPLVFGRNLALLAIDHLAPARRRLATLAMGKLDN</sequence>
<dbReference type="GO" id="GO:0008681">
    <property type="term" value="F:2-octaprenyl-6-methoxyphenol hydroxylase activity"/>
    <property type="evidence" value="ECO:0007669"/>
    <property type="project" value="InterPro"/>
</dbReference>
<dbReference type="eggNOG" id="COG0654">
    <property type="taxonomic scope" value="Bacteria"/>
</dbReference>
<evidence type="ECO:0000256" key="1">
    <source>
        <dbReference type="ARBA" id="ARBA00001974"/>
    </source>
</evidence>
<dbReference type="SUPFAM" id="SSF51905">
    <property type="entry name" value="FAD/NAD(P)-binding domain"/>
    <property type="match status" value="1"/>
</dbReference>
<organism evidence="9 10">
    <name type="scientific">Idiomarina xiamenensis 10-D-4</name>
    <dbReference type="NCBI Taxonomy" id="740709"/>
    <lineage>
        <taxon>Bacteria</taxon>
        <taxon>Pseudomonadati</taxon>
        <taxon>Pseudomonadota</taxon>
        <taxon>Gammaproteobacteria</taxon>
        <taxon>Alteromonadales</taxon>
        <taxon>Idiomarinaceae</taxon>
        <taxon>Idiomarina</taxon>
    </lineage>
</organism>
<dbReference type="InterPro" id="IPR010971">
    <property type="entry name" value="UbiH/COQ6"/>
</dbReference>
<comment type="cofactor">
    <cofactor evidence="1">
        <name>FAD</name>
        <dbReference type="ChEBI" id="CHEBI:57692"/>
    </cofactor>
</comment>
<keyword evidence="10" id="KW-1185">Reference proteome</keyword>
<dbReference type="GO" id="GO:0006744">
    <property type="term" value="P:ubiquinone biosynthetic process"/>
    <property type="evidence" value="ECO:0007669"/>
    <property type="project" value="UniProtKB-UniPathway"/>
</dbReference>
<dbReference type="GO" id="GO:0071949">
    <property type="term" value="F:FAD binding"/>
    <property type="evidence" value="ECO:0007669"/>
    <property type="project" value="InterPro"/>
</dbReference>
<comment type="similarity">
    <text evidence="3">Belongs to the UbiH/COQ6 family.</text>
</comment>
<dbReference type="AlphaFoldDB" id="K2KM71"/>
<dbReference type="RefSeq" id="WP_008487155.1">
    <property type="nucleotide sequence ID" value="NZ_AMRG01000001.1"/>
</dbReference>
<evidence type="ECO:0000256" key="2">
    <source>
        <dbReference type="ARBA" id="ARBA00004749"/>
    </source>
</evidence>
<dbReference type="InterPro" id="IPR036188">
    <property type="entry name" value="FAD/NAD-bd_sf"/>
</dbReference>
<dbReference type="PROSITE" id="PS01304">
    <property type="entry name" value="UBIH"/>
    <property type="match status" value="1"/>
</dbReference>
<keyword evidence="5" id="KW-0274">FAD</keyword>
<keyword evidence="4" id="KW-0285">Flavoprotein</keyword>
<dbReference type="NCBIfam" id="TIGR01988">
    <property type="entry name" value="Ubi-OHases"/>
    <property type="match status" value="1"/>
</dbReference>
<gene>
    <name evidence="9" type="ORF">A10D4_01045</name>
</gene>
<protein>
    <submittedName>
        <fullName evidence="9">2-polyprenyl-6-methoxyphenol 4-hydroxylase</fullName>
    </submittedName>
</protein>
<dbReference type="PANTHER" id="PTHR43876:SF8">
    <property type="entry name" value="2-OCTAPRENYL-6-METHOXYPHENOL HYDROXYLASE"/>
    <property type="match status" value="1"/>
</dbReference>
<dbReference type="STRING" id="740709.A10D4_01045"/>
<evidence type="ECO:0000313" key="10">
    <source>
        <dbReference type="Proteomes" id="UP000014115"/>
    </source>
</evidence>